<keyword evidence="2" id="KW-0479">Metal-binding</keyword>
<proteinExistence type="predicted"/>
<evidence type="ECO:0000256" key="2">
    <source>
        <dbReference type="ARBA" id="ARBA00022723"/>
    </source>
</evidence>
<evidence type="ECO:0000259" key="6">
    <source>
        <dbReference type="PROSITE" id="PS50249"/>
    </source>
</evidence>
<dbReference type="InterPro" id="IPR001405">
    <property type="entry name" value="UPF0758"/>
</dbReference>
<evidence type="ECO:0000256" key="3">
    <source>
        <dbReference type="ARBA" id="ARBA00022801"/>
    </source>
</evidence>
<dbReference type="InterPro" id="IPR037518">
    <property type="entry name" value="MPN"/>
</dbReference>
<keyword evidence="3" id="KW-0378">Hydrolase</keyword>
<dbReference type="NCBIfam" id="TIGR00608">
    <property type="entry name" value="radc"/>
    <property type="match status" value="1"/>
</dbReference>
<dbReference type="EMBL" id="BK015590">
    <property type="protein sequence ID" value="DAE14639.1"/>
    <property type="molecule type" value="Genomic_DNA"/>
</dbReference>
<accession>A0A8S5Q5P8</accession>
<evidence type="ECO:0000256" key="4">
    <source>
        <dbReference type="ARBA" id="ARBA00022833"/>
    </source>
</evidence>
<reference evidence="7" key="1">
    <citation type="journal article" date="2021" name="Proc. Natl. Acad. Sci. U.S.A.">
        <title>A Catalog of Tens of Thousands of Viruses from Human Metagenomes Reveals Hidden Associations with Chronic Diseases.</title>
        <authorList>
            <person name="Tisza M.J."/>
            <person name="Buck C.B."/>
        </authorList>
    </citation>
    <scope>NUCLEOTIDE SEQUENCE</scope>
    <source>
        <strain evidence="7">CtAca11</strain>
    </source>
</reference>
<dbReference type="Gene3D" id="3.40.140.10">
    <property type="entry name" value="Cytidine Deaminase, domain 2"/>
    <property type="match status" value="1"/>
</dbReference>
<dbReference type="GO" id="GO:0008237">
    <property type="term" value="F:metallopeptidase activity"/>
    <property type="evidence" value="ECO:0007669"/>
    <property type="project" value="UniProtKB-KW"/>
</dbReference>
<name>A0A8S5Q5P8_9CAUD</name>
<organism evidence="7">
    <name type="scientific">Myoviridae sp. ctAca11</name>
    <dbReference type="NCBI Taxonomy" id="2825043"/>
    <lineage>
        <taxon>Viruses</taxon>
        <taxon>Duplodnaviria</taxon>
        <taxon>Heunggongvirae</taxon>
        <taxon>Uroviricota</taxon>
        <taxon>Caudoviricetes</taxon>
    </lineage>
</organism>
<dbReference type="Pfam" id="PF04002">
    <property type="entry name" value="RadC"/>
    <property type="match status" value="1"/>
</dbReference>
<evidence type="ECO:0000313" key="7">
    <source>
        <dbReference type="EMBL" id="DAE14639.1"/>
    </source>
</evidence>
<evidence type="ECO:0000256" key="5">
    <source>
        <dbReference type="ARBA" id="ARBA00023049"/>
    </source>
</evidence>
<dbReference type="InterPro" id="IPR025657">
    <property type="entry name" value="RadC_JAB"/>
</dbReference>
<keyword evidence="5" id="KW-0482">Metalloprotease</keyword>
<evidence type="ECO:0000256" key="1">
    <source>
        <dbReference type="ARBA" id="ARBA00022670"/>
    </source>
</evidence>
<dbReference type="PROSITE" id="PS01302">
    <property type="entry name" value="UPF0758"/>
    <property type="match status" value="1"/>
</dbReference>
<feature type="domain" description="MPN" evidence="6">
    <location>
        <begin position="102"/>
        <end position="224"/>
    </location>
</feature>
<dbReference type="GO" id="GO:0006508">
    <property type="term" value="P:proteolysis"/>
    <property type="evidence" value="ECO:0007669"/>
    <property type="project" value="UniProtKB-KW"/>
</dbReference>
<dbReference type="CDD" id="cd08071">
    <property type="entry name" value="MPN_DUF2466"/>
    <property type="match status" value="1"/>
</dbReference>
<keyword evidence="1" id="KW-0645">Protease</keyword>
<protein>
    <recommendedName>
        <fullName evidence="6">MPN domain-containing protein</fullName>
    </recommendedName>
</protein>
<dbReference type="PROSITE" id="PS50249">
    <property type="entry name" value="MPN"/>
    <property type="match status" value="1"/>
</dbReference>
<dbReference type="PANTHER" id="PTHR30471:SF3">
    <property type="entry name" value="UPF0758 PROTEIN YEES-RELATED"/>
    <property type="match status" value="1"/>
</dbReference>
<sequence>MKLMEEDFPVNRFAESKKIASLYDLLAIIIGGDAEKSLAKAGNVVRECVDAYGGEYTALSSADWRDFVVAAGLTKTAAIKVAAAIELGKRLDSAYDKRTRENFGNPENVSRFFMERLRHETQEHFCVAYTNVKNRLIGWKEISVGGLNAAPADVKEAMKWAIRFKAYGLILVHNHPSGYPEPSREDIELTKNFAKAAKFVDCKVLDHVIIGDGIYTSLRGRGVI</sequence>
<dbReference type="SUPFAM" id="SSF102712">
    <property type="entry name" value="JAB1/MPN domain"/>
    <property type="match status" value="1"/>
</dbReference>
<dbReference type="PANTHER" id="PTHR30471">
    <property type="entry name" value="DNA REPAIR PROTEIN RADC"/>
    <property type="match status" value="1"/>
</dbReference>
<dbReference type="GO" id="GO:0046872">
    <property type="term" value="F:metal ion binding"/>
    <property type="evidence" value="ECO:0007669"/>
    <property type="project" value="UniProtKB-KW"/>
</dbReference>
<dbReference type="InterPro" id="IPR020891">
    <property type="entry name" value="UPF0758_CS"/>
</dbReference>
<keyword evidence="4" id="KW-0862">Zinc</keyword>